<feature type="compositionally biased region" description="Low complexity" evidence="1">
    <location>
        <begin position="596"/>
        <end position="608"/>
    </location>
</feature>
<feature type="region of interest" description="Disordered" evidence="1">
    <location>
        <begin position="542"/>
        <end position="565"/>
    </location>
</feature>
<keyword evidence="4" id="KW-1185">Reference proteome</keyword>
<proteinExistence type="predicted"/>
<keyword evidence="2" id="KW-0472">Membrane</keyword>
<evidence type="ECO:0000256" key="2">
    <source>
        <dbReference type="SAM" id="Phobius"/>
    </source>
</evidence>
<feature type="compositionally biased region" description="Low complexity" evidence="1">
    <location>
        <begin position="264"/>
        <end position="280"/>
    </location>
</feature>
<keyword evidence="2" id="KW-1133">Transmembrane helix</keyword>
<protein>
    <recommendedName>
        <fullName evidence="5">SH3 domain containing protein</fullName>
    </recommendedName>
</protein>
<dbReference type="Gene3D" id="2.30.30.40">
    <property type="entry name" value="SH3 Domains"/>
    <property type="match status" value="1"/>
</dbReference>
<reference evidence="3 4" key="1">
    <citation type="journal article" date="2020" name="Genome Biol. Evol.">
        <title>A new high-quality draft genome assembly of the Chinese cordyceps Ophiocordyceps sinensis.</title>
        <authorList>
            <person name="Shu R."/>
            <person name="Zhang J."/>
            <person name="Meng Q."/>
            <person name="Zhang H."/>
            <person name="Zhou G."/>
            <person name="Li M."/>
            <person name="Wu P."/>
            <person name="Zhao Y."/>
            <person name="Chen C."/>
            <person name="Qin Q."/>
        </authorList>
    </citation>
    <scope>NUCLEOTIDE SEQUENCE [LARGE SCALE GENOMIC DNA]</scope>
    <source>
        <strain evidence="3 4">IOZ07</strain>
    </source>
</reference>
<evidence type="ECO:0000313" key="4">
    <source>
        <dbReference type="Proteomes" id="UP000557566"/>
    </source>
</evidence>
<organism evidence="3 4">
    <name type="scientific">Ophiocordyceps sinensis</name>
    <dbReference type="NCBI Taxonomy" id="72228"/>
    <lineage>
        <taxon>Eukaryota</taxon>
        <taxon>Fungi</taxon>
        <taxon>Dikarya</taxon>
        <taxon>Ascomycota</taxon>
        <taxon>Pezizomycotina</taxon>
        <taxon>Sordariomycetes</taxon>
        <taxon>Hypocreomycetidae</taxon>
        <taxon>Hypocreales</taxon>
        <taxon>Ophiocordycipitaceae</taxon>
        <taxon>Ophiocordyceps</taxon>
    </lineage>
</organism>
<feature type="region of interest" description="Disordered" evidence="1">
    <location>
        <begin position="264"/>
        <end position="288"/>
    </location>
</feature>
<accession>A0A8H4VA18</accession>
<feature type="transmembrane region" description="Helical" evidence="2">
    <location>
        <begin position="298"/>
        <end position="321"/>
    </location>
</feature>
<dbReference type="EMBL" id="JAAVMX010000001">
    <property type="protein sequence ID" value="KAF4513587.1"/>
    <property type="molecule type" value="Genomic_DNA"/>
</dbReference>
<feature type="region of interest" description="Disordered" evidence="1">
    <location>
        <begin position="589"/>
        <end position="608"/>
    </location>
</feature>
<gene>
    <name evidence="3" type="ORF">G6O67_000840</name>
</gene>
<sequence length="608" mass="63854">MPSPVVCDKARSRQPPPGARKRKTGPAKSVGCKALALLVALPALANAQANGGCIPLRGSKACTAFQSASVSRNNALIQSFPFLSFVSDSASFDYQLTDYVKTSYVKDKYQNVFGCGGINFTSPGNMYARYTTTVLCNSLVQRSVSDCELSQQDSRPVCADTCAEFAQSEAFVSADQDLCTSPNTDLNKLIRADFTTCSLPDGALSSRCVSGSDNEPENCGFGNSTVGLCSYCAAGGINSTDTCCYGANAEKRCEGVRLPSVTPTLTFTTPTATSSPTDTSGADDADATGGGRRLSGGAIAGIVIGALAGLALLALLLFLCIRLMRRKDGSQKGSIFNQPTPARMGPAVSQAKPTPEGYEVLPGGRVARMSALEGHSGGSPQHHRTTSQTNLPEEGSSPAVAGYAVEPTKSRESPSSSDGYGESPQSGPRGILRPPAASRRKGSLSSGSLLEGHQSLSSGAEHSSPVGMASQNSEQLPFFKDYYSQDDIHPGDKVAVLWAYQPRAVDEFALERGDMLKVAGIWDDGWATGVMVDERVEEWDARRQAQRDSGVSNATEPRGNSPISSQQEMKAFPLVCVCVPDHWRKTIEGDVSTHSAPAGAGKAPAGGR</sequence>
<feature type="region of interest" description="Disordered" evidence="1">
    <location>
        <begin position="330"/>
        <end position="470"/>
    </location>
</feature>
<feature type="compositionally biased region" description="Low complexity" evidence="1">
    <location>
        <begin position="443"/>
        <end position="459"/>
    </location>
</feature>
<evidence type="ECO:0000313" key="3">
    <source>
        <dbReference type="EMBL" id="KAF4513587.1"/>
    </source>
</evidence>
<dbReference type="Proteomes" id="UP000557566">
    <property type="component" value="Unassembled WGS sequence"/>
</dbReference>
<name>A0A8H4VA18_9HYPO</name>
<dbReference type="InterPro" id="IPR036028">
    <property type="entry name" value="SH3-like_dom_sf"/>
</dbReference>
<feature type="compositionally biased region" description="Polar residues" evidence="1">
    <location>
        <begin position="331"/>
        <end position="340"/>
    </location>
</feature>
<evidence type="ECO:0008006" key="5">
    <source>
        <dbReference type="Google" id="ProtNLM"/>
    </source>
</evidence>
<dbReference type="AlphaFoldDB" id="A0A8H4VA18"/>
<feature type="region of interest" description="Disordered" evidence="1">
    <location>
        <begin position="1"/>
        <end position="26"/>
    </location>
</feature>
<dbReference type="SUPFAM" id="SSF50044">
    <property type="entry name" value="SH3-domain"/>
    <property type="match status" value="1"/>
</dbReference>
<keyword evidence="2" id="KW-0812">Transmembrane</keyword>
<feature type="compositionally biased region" description="Polar residues" evidence="1">
    <location>
        <begin position="413"/>
        <end position="426"/>
    </location>
</feature>
<dbReference type="OrthoDB" id="2163411at2759"/>
<evidence type="ECO:0000256" key="1">
    <source>
        <dbReference type="SAM" id="MobiDB-lite"/>
    </source>
</evidence>
<comment type="caution">
    <text evidence="3">The sequence shown here is derived from an EMBL/GenBank/DDBJ whole genome shotgun (WGS) entry which is preliminary data.</text>
</comment>